<comment type="function">
    <text evidence="6">Acts both as a biotin--[acetyl-CoA-carboxylase] ligase and a repressor.</text>
</comment>
<keyword evidence="6" id="KW-0678">Repressor</keyword>
<dbReference type="InterPro" id="IPR003142">
    <property type="entry name" value="BPL_C"/>
</dbReference>
<dbReference type="GO" id="GO:0005524">
    <property type="term" value="F:ATP binding"/>
    <property type="evidence" value="ECO:0007669"/>
    <property type="project" value="UniProtKB-UniRule"/>
</dbReference>
<dbReference type="NCBIfam" id="TIGR00121">
    <property type="entry name" value="birA_ligase"/>
    <property type="match status" value="1"/>
</dbReference>
<evidence type="ECO:0000256" key="2">
    <source>
        <dbReference type="ARBA" id="ARBA00022741"/>
    </source>
</evidence>
<dbReference type="GO" id="GO:0003677">
    <property type="term" value="F:DNA binding"/>
    <property type="evidence" value="ECO:0007669"/>
    <property type="project" value="UniProtKB-UniRule"/>
</dbReference>
<feature type="DNA-binding region" description="H-T-H motif" evidence="6">
    <location>
        <begin position="21"/>
        <end position="40"/>
    </location>
</feature>
<evidence type="ECO:0000256" key="5">
    <source>
        <dbReference type="ARBA" id="ARBA00047846"/>
    </source>
</evidence>
<gene>
    <name evidence="6" type="primary">birA</name>
    <name evidence="8" type="ORF">Ga0123461_0740</name>
</gene>
<comment type="similarity">
    <text evidence="6">Belongs to the biotin--protein ligase family.</text>
</comment>
<keyword evidence="9" id="KW-1185">Reference proteome</keyword>
<dbReference type="Pfam" id="PF03099">
    <property type="entry name" value="BPL_LplA_LipB"/>
    <property type="match status" value="1"/>
</dbReference>
<keyword evidence="2 6" id="KW-0547">Nucleotide-binding</keyword>
<organism evidence="8 9">
    <name type="scientific">Mariprofundus aestuarium</name>
    <dbReference type="NCBI Taxonomy" id="1921086"/>
    <lineage>
        <taxon>Bacteria</taxon>
        <taxon>Pseudomonadati</taxon>
        <taxon>Pseudomonadota</taxon>
        <taxon>Candidatius Mariprofundia</taxon>
        <taxon>Mariprofundales</taxon>
        <taxon>Mariprofundaceae</taxon>
        <taxon>Mariprofundus</taxon>
    </lineage>
</organism>
<dbReference type="Proteomes" id="UP000231701">
    <property type="component" value="Chromosome"/>
</dbReference>
<evidence type="ECO:0000256" key="4">
    <source>
        <dbReference type="ARBA" id="ARBA00023267"/>
    </source>
</evidence>
<evidence type="ECO:0000313" key="9">
    <source>
        <dbReference type="Proteomes" id="UP000231701"/>
    </source>
</evidence>
<dbReference type="HAMAP" id="MF_00978">
    <property type="entry name" value="Bifunct_BirA"/>
    <property type="match status" value="1"/>
</dbReference>
<evidence type="ECO:0000313" key="8">
    <source>
        <dbReference type="EMBL" id="ATX79164.1"/>
    </source>
</evidence>
<dbReference type="RefSeq" id="WP_100277092.1">
    <property type="nucleotide sequence ID" value="NZ_CP018799.1"/>
</dbReference>
<feature type="binding site" evidence="6">
    <location>
        <begin position="90"/>
        <end position="92"/>
    </location>
    <ligand>
        <name>biotin</name>
        <dbReference type="ChEBI" id="CHEBI:57586"/>
    </ligand>
</feature>
<dbReference type="SUPFAM" id="SSF46785">
    <property type="entry name" value="Winged helix' DNA-binding domain"/>
    <property type="match status" value="1"/>
</dbReference>
<dbReference type="Pfam" id="PF02237">
    <property type="entry name" value="BPL_C"/>
    <property type="match status" value="1"/>
</dbReference>
<feature type="binding site" evidence="6">
    <location>
        <position position="114"/>
    </location>
    <ligand>
        <name>biotin</name>
        <dbReference type="ChEBI" id="CHEBI:57586"/>
    </ligand>
</feature>
<keyword evidence="1 6" id="KW-0436">Ligase</keyword>
<dbReference type="Gene3D" id="1.10.10.10">
    <property type="entry name" value="Winged helix-like DNA-binding domain superfamily/Winged helix DNA-binding domain"/>
    <property type="match status" value="1"/>
</dbReference>
<dbReference type="KEGG" id="maes:Ga0123461_0740"/>
<name>A0A2K8L2H8_MARES</name>
<dbReference type="InterPro" id="IPR004408">
    <property type="entry name" value="Biotin_CoA_COase_ligase"/>
</dbReference>
<keyword evidence="6" id="KW-0804">Transcription</keyword>
<dbReference type="GO" id="GO:0006355">
    <property type="term" value="P:regulation of DNA-templated transcription"/>
    <property type="evidence" value="ECO:0007669"/>
    <property type="project" value="UniProtKB-UniRule"/>
</dbReference>
<evidence type="ECO:0000256" key="3">
    <source>
        <dbReference type="ARBA" id="ARBA00022840"/>
    </source>
</evidence>
<evidence type="ECO:0000259" key="7">
    <source>
        <dbReference type="PROSITE" id="PS51733"/>
    </source>
</evidence>
<dbReference type="InterPro" id="IPR036390">
    <property type="entry name" value="WH_DNA-bd_sf"/>
</dbReference>
<dbReference type="InterPro" id="IPR004143">
    <property type="entry name" value="BPL_LPL_catalytic"/>
</dbReference>
<dbReference type="InterPro" id="IPR036388">
    <property type="entry name" value="WH-like_DNA-bd_sf"/>
</dbReference>
<dbReference type="EC" id="6.3.4.15" evidence="6"/>
<keyword evidence="6" id="KW-0805">Transcription regulation</keyword>
<dbReference type="PROSITE" id="PS51733">
    <property type="entry name" value="BPL_LPL_CATALYTIC"/>
    <property type="match status" value="1"/>
</dbReference>
<dbReference type="PANTHER" id="PTHR12835:SF5">
    <property type="entry name" value="BIOTIN--PROTEIN LIGASE"/>
    <property type="match status" value="1"/>
</dbReference>
<keyword evidence="4 6" id="KW-0092">Biotin</keyword>
<accession>A0A2K8L2H8</accession>
<dbReference type="InterPro" id="IPR045864">
    <property type="entry name" value="aa-tRNA-synth_II/BPL/LPL"/>
</dbReference>
<evidence type="ECO:0000256" key="1">
    <source>
        <dbReference type="ARBA" id="ARBA00022598"/>
    </source>
</evidence>
<comment type="catalytic activity">
    <reaction evidence="5 6">
        <text>biotin + L-lysyl-[protein] + ATP = N(6)-biotinyl-L-lysyl-[protein] + AMP + diphosphate + H(+)</text>
        <dbReference type="Rhea" id="RHEA:11756"/>
        <dbReference type="Rhea" id="RHEA-COMP:9752"/>
        <dbReference type="Rhea" id="RHEA-COMP:10505"/>
        <dbReference type="ChEBI" id="CHEBI:15378"/>
        <dbReference type="ChEBI" id="CHEBI:29969"/>
        <dbReference type="ChEBI" id="CHEBI:30616"/>
        <dbReference type="ChEBI" id="CHEBI:33019"/>
        <dbReference type="ChEBI" id="CHEBI:57586"/>
        <dbReference type="ChEBI" id="CHEBI:83144"/>
        <dbReference type="ChEBI" id="CHEBI:456215"/>
        <dbReference type="EC" id="6.3.4.15"/>
    </reaction>
</comment>
<dbReference type="Pfam" id="PF08279">
    <property type="entry name" value="HTH_11"/>
    <property type="match status" value="1"/>
</dbReference>
<proteinExistence type="inferred from homology"/>
<reference evidence="8 9" key="1">
    <citation type="submission" date="2016-12" db="EMBL/GenBank/DDBJ databases">
        <title>Isolation and genomic insights into novel planktonic Zetaproteobacteria from stratified waters of the Chesapeake Bay.</title>
        <authorList>
            <person name="McAllister S.M."/>
            <person name="Kato S."/>
            <person name="Chan C.S."/>
            <person name="Chiu B.K."/>
            <person name="Field E.K."/>
        </authorList>
    </citation>
    <scope>NUCLEOTIDE SEQUENCE [LARGE SCALE GENOMIC DNA]</scope>
    <source>
        <strain evidence="8 9">CP-5</strain>
    </source>
</reference>
<evidence type="ECO:0000256" key="6">
    <source>
        <dbReference type="HAMAP-Rule" id="MF_00978"/>
    </source>
</evidence>
<dbReference type="GO" id="GO:0004077">
    <property type="term" value="F:biotin--[biotin carboxyl-carrier protein] ligase activity"/>
    <property type="evidence" value="ECO:0007669"/>
    <property type="project" value="UniProtKB-UniRule"/>
</dbReference>
<dbReference type="Gene3D" id="3.30.930.10">
    <property type="entry name" value="Bira Bifunctional Protein, Domain 2"/>
    <property type="match status" value="1"/>
</dbReference>
<dbReference type="SUPFAM" id="SSF50037">
    <property type="entry name" value="C-terminal domain of transcriptional repressors"/>
    <property type="match status" value="1"/>
</dbReference>
<dbReference type="AlphaFoldDB" id="A0A2K8L2H8"/>
<feature type="binding site" evidence="6">
    <location>
        <position position="183"/>
    </location>
    <ligand>
        <name>biotin</name>
        <dbReference type="ChEBI" id="CHEBI:57586"/>
    </ligand>
</feature>
<dbReference type="EMBL" id="CP018799">
    <property type="protein sequence ID" value="ATX79164.1"/>
    <property type="molecule type" value="Genomic_DNA"/>
</dbReference>
<dbReference type="InterPro" id="IPR008988">
    <property type="entry name" value="Transcriptional_repressor_C"/>
</dbReference>
<keyword evidence="3 6" id="KW-0067">ATP-binding</keyword>
<dbReference type="CDD" id="cd16442">
    <property type="entry name" value="BPL"/>
    <property type="match status" value="1"/>
</dbReference>
<comment type="caution">
    <text evidence="6">Lacks conserved residue(s) required for the propagation of feature annotation.</text>
</comment>
<keyword evidence="6" id="KW-0238">DNA-binding</keyword>
<sequence length="319" mass="34706">MSEIREKILTRLEASSEPVSGDLLAQELGLSRTGIWKHIEHLRKSGADIVASSGQGYSLESEVFSSGPLAARCNGTRIGSRIMILDETDSTNRDAMSEADKGANEGLAIFAHRQCAGKGRLGRRWHTVTDSLACSVLLRPDLPPEQVPQLSLLTAVALHDALSSFSPDIRIKWPNDILCRGAKLAGILTEMRAEPGRVHAVVLGFGINLSAPIDGWPSDITQKVTDLFSISSRKPSRLDVAASVLNALDYWYDIYLEKGFGPIHAAWWRAHAASGQQVRVFDGRNYIDGIATALDEDGALLLETSRGTQRIIAGDLELR</sequence>
<dbReference type="GO" id="GO:0005737">
    <property type="term" value="C:cytoplasm"/>
    <property type="evidence" value="ECO:0007669"/>
    <property type="project" value="TreeGrafter"/>
</dbReference>
<dbReference type="SUPFAM" id="SSF55681">
    <property type="entry name" value="Class II aaRS and biotin synthetases"/>
    <property type="match status" value="1"/>
</dbReference>
<dbReference type="Gene3D" id="2.30.30.100">
    <property type="match status" value="1"/>
</dbReference>
<dbReference type="InterPro" id="IPR013196">
    <property type="entry name" value="HTH_11"/>
</dbReference>
<feature type="domain" description="BPL/LPL catalytic" evidence="7">
    <location>
        <begin position="67"/>
        <end position="256"/>
    </location>
</feature>
<dbReference type="PANTHER" id="PTHR12835">
    <property type="entry name" value="BIOTIN PROTEIN LIGASE"/>
    <property type="match status" value="1"/>
</dbReference>
<protein>
    <recommendedName>
        <fullName evidence="6">Bifunctional ligase/repressor BirA</fullName>
    </recommendedName>
    <alternativeName>
        <fullName evidence="6">Biotin--[acetyl-CoA-carboxylase] ligase</fullName>
        <ecNumber evidence="6">6.3.4.15</ecNumber>
    </alternativeName>
    <alternativeName>
        <fullName evidence="6">Biotin--protein ligase</fullName>
    </alternativeName>
    <alternativeName>
        <fullName evidence="6">Biotin-[acetyl-CoA carboxylase] synthetase</fullName>
    </alternativeName>
</protein>
<dbReference type="InterPro" id="IPR030855">
    <property type="entry name" value="Bifunct_BirA"/>
</dbReference>
<dbReference type="OrthoDB" id="9807064at2"/>